<dbReference type="PANTHER" id="PTHR30050:SF5">
    <property type="entry name" value="DNAA REGULATORY INACTIVATOR HDA"/>
    <property type="match status" value="1"/>
</dbReference>
<reference evidence="3" key="1">
    <citation type="journal article" date="2015" name="Nature">
        <title>Complex archaea that bridge the gap between prokaryotes and eukaryotes.</title>
        <authorList>
            <person name="Spang A."/>
            <person name="Saw J.H."/>
            <person name="Jorgensen S.L."/>
            <person name="Zaremba-Niedzwiedzka K."/>
            <person name="Martijn J."/>
            <person name="Lind A.E."/>
            <person name="van Eijk R."/>
            <person name="Schleper C."/>
            <person name="Guy L."/>
            <person name="Ettema T.J."/>
        </authorList>
    </citation>
    <scope>NUCLEOTIDE SEQUENCE</scope>
</reference>
<dbReference type="InterPro" id="IPR055199">
    <property type="entry name" value="Hda_lid"/>
</dbReference>
<sequence length="246" mass="26970">MCDLGCSGMGGPAAVNSSQLVLGVRLRDDARFDNFHGDRNNEAALRLLSVFKRPDDMPVVVVCGDSDTGKSHLLQAACHHAEAQAKTAVCLSIAELEPFGPGALSGLDTLDVVALDDLDRVAGKADWEEAIFHLYNRLYDSGHMLVVSLSEVPGSLPFLLPDLVSRLHHGFIVQLGIYRDDDRLKILLARAEQRGLTMTNEVAVFIMRRAPRGLGELLGILDTLDENSLQAQRRLTIPFVKTVMQW</sequence>
<dbReference type="Gene3D" id="1.10.8.60">
    <property type="match status" value="1"/>
</dbReference>
<evidence type="ECO:0000313" key="3">
    <source>
        <dbReference type="EMBL" id="KKN14159.1"/>
    </source>
</evidence>
<name>A0A0F9N8B3_9ZZZZ</name>
<dbReference type="GO" id="GO:0006270">
    <property type="term" value="P:DNA replication initiation"/>
    <property type="evidence" value="ECO:0007669"/>
    <property type="project" value="TreeGrafter"/>
</dbReference>
<proteinExistence type="predicted"/>
<dbReference type="PANTHER" id="PTHR30050">
    <property type="entry name" value="CHROMOSOMAL REPLICATION INITIATOR PROTEIN DNAA"/>
    <property type="match status" value="1"/>
</dbReference>
<dbReference type="InterPro" id="IPR017788">
    <property type="entry name" value="Hda"/>
</dbReference>
<dbReference type="InterPro" id="IPR027417">
    <property type="entry name" value="P-loop_NTPase"/>
</dbReference>
<dbReference type="EMBL" id="LAZR01003845">
    <property type="protein sequence ID" value="KKN14159.1"/>
    <property type="molecule type" value="Genomic_DNA"/>
</dbReference>
<dbReference type="Pfam" id="PF22688">
    <property type="entry name" value="Hda_lid"/>
    <property type="match status" value="1"/>
</dbReference>
<dbReference type="Gene3D" id="3.40.50.300">
    <property type="entry name" value="P-loop containing nucleotide triphosphate hydrolases"/>
    <property type="match status" value="1"/>
</dbReference>
<accession>A0A0F9N8B3</accession>
<dbReference type="GO" id="GO:0032297">
    <property type="term" value="P:negative regulation of DNA-templated DNA replication initiation"/>
    <property type="evidence" value="ECO:0007669"/>
    <property type="project" value="InterPro"/>
</dbReference>
<dbReference type="AlphaFoldDB" id="A0A0F9N8B3"/>
<dbReference type="NCBIfam" id="TIGR03420">
    <property type="entry name" value="DnaA_homol_Hda"/>
    <property type="match status" value="1"/>
</dbReference>
<dbReference type="SUPFAM" id="SSF52540">
    <property type="entry name" value="P-loop containing nucleoside triphosphate hydrolases"/>
    <property type="match status" value="1"/>
</dbReference>
<feature type="domain" description="Hda lid" evidence="2">
    <location>
        <begin position="180"/>
        <end position="244"/>
    </location>
</feature>
<organism evidence="3">
    <name type="scientific">marine sediment metagenome</name>
    <dbReference type="NCBI Taxonomy" id="412755"/>
    <lineage>
        <taxon>unclassified sequences</taxon>
        <taxon>metagenomes</taxon>
        <taxon>ecological metagenomes</taxon>
    </lineage>
</organism>
<evidence type="ECO:0000259" key="1">
    <source>
        <dbReference type="Pfam" id="PF00308"/>
    </source>
</evidence>
<feature type="domain" description="Chromosomal replication initiator protein DnaA ATPAse" evidence="1">
    <location>
        <begin position="109"/>
        <end position="173"/>
    </location>
</feature>
<dbReference type="Pfam" id="PF00308">
    <property type="entry name" value="Bac_DnaA"/>
    <property type="match status" value="1"/>
</dbReference>
<gene>
    <name evidence="3" type="ORF">LCGC14_0998970</name>
</gene>
<dbReference type="InterPro" id="IPR013317">
    <property type="entry name" value="DnaA_dom"/>
</dbReference>
<evidence type="ECO:0000259" key="2">
    <source>
        <dbReference type="Pfam" id="PF22688"/>
    </source>
</evidence>
<comment type="caution">
    <text evidence="3">The sequence shown here is derived from an EMBL/GenBank/DDBJ whole genome shotgun (WGS) entry which is preliminary data.</text>
</comment>
<protein>
    <submittedName>
        <fullName evidence="3">Uncharacterized protein</fullName>
    </submittedName>
</protein>